<organism evidence="4 5">
    <name type="scientific">Paenibacillus montaniterrae</name>
    <dbReference type="NCBI Taxonomy" id="429341"/>
    <lineage>
        <taxon>Bacteria</taxon>
        <taxon>Bacillati</taxon>
        <taxon>Bacillota</taxon>
        <taxon>Bacilli</taxon>
        <taxon>Bacillales</taxon>
        <taxon>Paenibacillaceae</taxon>
        <taxon>Paenibacillus</taxon>
    </lineage>
</organism>
<dbReference type="Gene3D" id="1.10.357.10">
    <property type="entry name" value="Tetracycline Repressor, domain 2"/>
    <property type="match status" value="1"/>
</dbReference>
<accession>A0A919YUW4</accession>
<protein>
    <submittedName>
        <fullName evidence="4">TetR family transcriptional regulator</fullName>
    </submittedName>
</protein>
<feature type="DNA-binding region" description="H-T-H motif" evidence="2">
    <location>
        <begin position="33"/>
        <end position="52"/>
    </location>
</feature>
<dbReference type="InterPro" id="IPR001647">
    <property type="entry name" value="HTH_TetR"/>
</dbReference>
<reference evidence="4" key="1">
    <citation type="submission" date="2021-03" db="EMBL/GenBank/DDBJ databases">
        <title>Antimicrobial resistance genes in bacteria isolated from Japanese honey, and their potential for conferring macrolide and lincosamide resistance in the American foulbrood pathogen Paenibacillus larvae.</title>
        <authorList>
            <person name="Okamoto M."/>
            <person name="Kumagai M."/>
            <person name="Kanamori H."/>
            <person name="Takamatsu D."/>
        </authorList>
    </citation>
    <scope>NUCLEOTIDE SEQUENCE</scope>
    <source>
        <strain evidence="4">J40TS1</strain>
    </source>
</reference>
<sequence length="203" mass="23933">MNDKFFTLDKQKQDRMINAALKIFALRGYKLANTNDISAAASISKGLLFHYFGNKKKLYLYLYRHSVAFVKEQMRAQMDLSETDFFLLMMNAQQIKTNIMNSYPYIFSFLLKAYYEQDAAVVDDIASYNVQTLDDNTALILQKADRSKFRDDVTLEQALKLVVWCAEGFMRTKLHQEHFDVEEMNREFLQCLQLLKRSFYKDE</sequence>
<evidence type="ECO:0000313" key="5">
    <source>
        <dbReference type="Proteomes" id="UP000683139"/>
    </source>
</evidence>
<dbReference type="RefSeq" id="WP_213519557.1">
    <property type="nucleotide sequence ID" value="NZ_BOSE01000011.1"/>
</dbReference>
<dbReference type="InterPro" id="IPR050624">
    <property type="entry name" value="HTH-type_Tx_Regulator"/>
</dbReference>
<evidence type="ECO:0000256" key="2">
    <source>
        <dbReference type="PROSITE-ProRule" id="PRU00335"/>
    </source>
</evidence>
<dbReference type="AlphaFoldDB" id="A0A919YUW4"/>
<dbReference type="PANTHER" id="PTHR43479:SF11">
    <property type="entry name" value="ACREF_ENVCD OPERON REPRESSOR-RELATED"/>
    <property type="match status" value="1"/>
</dbReference>
<dbReference type="GO" id="GO:0003677">
    <property type="term" value="F:DNA binding"/>
    <property type="evidence" value="ECO:0007669"/>
    <property type="project" value="UniProtKB-UniRule"/>
</dbReference>
<name>A0A919YUW4_9BACL</name>
<gene>
    <name evidence="4" type="ORF">J40TS1_45410</name>
</gene>
<dbReference type="SUPFAM" id="SSF48498">
    <property type="entry name" value="Tetracyclin repressor-like, C-terminal domain"/>
    <property type="match status" value="1"/>
</dbReference>
<keyword evidence="5" id="KW-1185">Reference proteome</keyword>
<proteinExistence type="predicted"/>
<dbReference type="PROSITE" id="PS50977">
    <property type="entry name" value="HTH_TETR_2"/>
    <property type="match status" value="1"/>
</dbReference>
<dbReference type="SUPFAM" id="SSF46689">
    <property type="entry name" value="Homeodomain-like"/>
    <property type="match status" value="1"/>
</dbReference>
<dbReference type="EMBL" id="BOSE01000011">
    <property type="protein sequence ID" value="GIP18899.1"/>
    <property type="molecule type" value="Genomic_DNA"/>
</dbReference>
<evidence type="ECO:0000313" key="4">
    <source>
        <dbReference type="EMBL" id="GIP18899.1"/>
    </source>
</evidence>
<dbReference type="InterPro" id="IPR009057">
    <property type="entry name" value="Homeodomain-like_sf"/>
</dbReference>
<dbReference type="PRINTS" id="PR00455">
    <property type="entry name" value="HTHTETR"/>
</dbReference>
<dbReference type="InterPro" id="IPR036271">
    <property type="entry name" value="Tet_transcr_reg_TetR-rel_C_sf"/>
</dbReference>
<keyword evidence="1 2" id="KW-0238">DNA-binding</keyword>
<comment type="caution">
    <text evidence="4">The sequence shown here is derived from an EMBL/GenBank/DDBJ whole genome shotgun (WGS) entry which is preliminary data.</text>
</comment>
<dbReference type="PANTHER" id="PTHR43479">
    <property type="entry name" value="ACREF/ENVCD OPERON REPRESSOR-RELATED"/>
    <property type="match status" value="1"/>
</dbReference>
<dbReference type="Pfam" id="PF00440">
    <property type="entry name" value="TetR_N"/>
    <property type="match status" value="1"/>
</dbReference>
<evidence type="ECO:0000259" key="3">
    <source>
        <dbReference type="PROSITE" id="PS50977"/>
    </source>
</evidence>
<feature type="domain" description="HTH tetR-type" evidence="3">
    <location>
        <begin position="10"/>
        <end position="70"/>
    </location>
</feature>
<dbReference type="Gene3D" id="1.10.10.60">
    <property type="entry name" value="Homeodomain-like"/>
    <property type="match status" value="1"/>
</dbReference>
<evidence type="ECO:0000256" key="1">
    <source>
        <dbReference type="ARBA" id="ARBA00023125"/>
    </source>
</evidence>
<dbReference type="Proteomes" id="UP000683139">
    <property type="component" value="Unassembled WGS sequence"/>
</dbReference>